<dbReference type="Gene3D" id="1.20.1060.20">
    <property type="match status" value="1"/>
</dbReference>
<dbReference type="GO" id="GO:0016887">
    <property type="term" value="F:ATP hydrolysis activity"/>
    <property type="evidence" value="ECO:0007669"/>
    <property type="project" value="InterPro"/>
</dbReference>
<name>A0AB34K5U8_PRYPA</name>
<dbReference type="InterPro" id="IPR024704">
    <property type="entry name" value="SMC"/>
</dbReference>
<keyword evidence="7" id="KW-0131">Cell cycle</keyword>
<dbReference type="Gene3D" id="3.40.50.300">
    <property type="entry name" value="P-loop containing nucleotide triphosphate hydrolases"/>
    <property type="match status" value="2"/>
</dbReference>
<dbReference type="SUPFAM" id="SSF75553">
    <property type="entry name" value="Smc hinge domain"/>
    <property type="match status" value="1"/>
</dbReference>
<dbReference type="InterPro" id="IPR036277">
    <property type="entry name" value="SMC_hinge_sf"/>
</dbReference>
<dbReference type="PANTHER" id="PTHR43977">
    <property type="entry name" value="STRUCTURAL MAINTENANCE OF CHROMOSOMES PROTEIN 3"/>
    <property type="match status" value="1"/>
</dbReference>
<dbReference type="InterPro" id="IPR003395">
    <property type="entry name" value="RecF/RecN/SMC_N"/>
</dbReference>
<evidence type="ECO:0000256" key="5">
    <source>
        <dbReference type="ARBA" id="ARBA00023054"/>
    </source>
</evidence>
<keyword evidence="13" id="KW-1185">Reference proteome</keyword>
<feature type="domain" description="SMC hinge" evidence="11">
    <location>
        <begin position="523"/>
        <end position="636"/>
    </location>
</feature>
<comment type="subcellular location">
    <subcellularLocation>
        <location evidence="1 8">Nucleus</location>
    </subcellularLocation>
</comment>
<dbReference type="InterPro" id="IPR041741">
    <property type="entry name" value="SMC3_ABC_euk"/>
</dbReference>
<evidence type="ECO:0000256" key="8">
    <source>
        <dbReference type="PIRNR" id="PIRNR005719"/>
    </source>
</evidence>
<evidence type="ECO:0000256" key="9">
    <source>
        <dbReference type="SAM" id="Coils"/>
    </source>
</evidence>
<evidence type="ECO:0000259" key="11">
    <source>
        <dbReference type="SMART" id="SM00968"/>
    </source>
</evidence>
<evidence type="ECO:0000256" key="2">
    <source>
        <dbReference type="ARBA" id="ARBA00005917"/>
    </source>
</evidence>
<sequence>MHIKCMVLEGFKCYKDRIAPDAFSPRHNVVVGANGSGKSNFFAAVNFVLGDVLGGPLRAEEKKSLLHEGTGSHVMSAYVEVVLDNSDGRIPIDKEEVSIKRSIGLKKDEYFINRTNVTKNEVASMLEAAGFSRLNPYNIVPQGKVTKLTTMKDEQRLDLVKEIAGTRLYDMRREESRKIMSQTRDRRGKIVEMLGYIETRLAELSNEKEELATYQALDKRRKACDYAYYDKELRKAKAELEKMDSKRAADAEACTSANKREDEVKRAVKAAEKKMNALGADLKLLAAEISTAADDQKKLMEQVARAEVELKQSEDDNESRKLAEETAKRELKDLEQQVKQVKTQLDERAPECAQKVAEAERLAREHARVEAKLHQLYAREGRAKSFSTKKERDAHLKKEIASLKAIVAKNEQQARMLRTELDGMQQKAVEQSKAADAAKAKLAQHRAIQEEARQRIAVLQQDRDAKADVRKGLWRQEQELLHAMKTNEAELDKARRTLQYSMSRAQWDAVQAVKRIAAQQKIKGVHGMLLELFSVDERFFTAVEVSAGNQLFQVVVDNDEVAARLMKELQKANAGRVTFMPLNRIRPGPDPAYPDSLDGVPMLKKLKFNPEFRPAMAQVFRKCLVVRNLDVGSKFSKSHHLNCVTMEGDQVSDKGAVSGGYLDVRRSRLQAQLDVVKLGEQASDHAKQKERLAEEIAEVDQQVTALVGELQREEAVLQKAAAAMEMEGVEASAHRASTSTRDQHRAADAQKERAHAALLSAAQADRERLEAFEAELASDFTSGSSPEEEQQRKTLQERLQVLSRESVRADKARVQVEGIVRALETQLSEHLQRRQGELEAEIERLHSEGCAQSPERGGSAATRLEELRSRLSGAEKAHADLASQHESKKREERDLAASLEKLRAELAAEISRQQEEAKELDRLLSRRSQLQRKQEEATDCIRKLGAIPSGGFDQSFTSKSREQLMAEKADCNRQLEQLGHVNKKAHDQYVNFSDQRHKLLEREKEIVKGEEAITALIEHLDAKKDEALERTFKGVAKNFADVFKELVPGGEGKMTMRFSEEESDVSTASKRIASYSGIALKVRFASGGDVQTMEQLSGGQKTMVALVLIFAIQRCDPAPFYIFDEIDAALDATFRASLAKMIMRQSMDTDENGEECTPTQFITTTFRPELIRAGTKFYGVTHRNKVSTIKSIDMKEALRIISEDKSRALQHVGSHDA</sequence>
<evidence type="ECO:0000256" key="3">
    <source>
        <dbReference type="ARBA" id="ARBA00022618"/>
    </source>
</evidence>
<evidence type="ECO:0000256" key="4">
    <source>
        <dbReference type="ARBA" id="ARBA00022776"/>
    </source>
</evidence>
<keyword evidence="3" id="KW-0132">Cell division</keyword>
<feature type="coiled-coil region" evidence="9">
    <location>
        <begin position="682"/>
        <end position="727"/>
    </location>
</feature>
<reference evidence="12 13" key="1">
    <citation type="journal article" date="2024" name="Science">
        <title>Giant polyketide synthase enzymes in the biosynthesis of giant marine polyether toxins.</title>
        <authorList>
            <person name="Fallon T.R."/>
            <person name="Shende V.V."/>
            <person name="Wierzbicki I.H."/>
            <person name="Pendleton A.L."/>
            <person name="Watervoot N.F."/>
            <person name="Auber R.P."/>
            <person name="Gonzalez D.J."/>
            <person name="Wisecaver J.H."/>
            <person name="Moore B.S."/>
        </authorList>
    </citation>
    <scope>NUCLEOTIDE SEQUENCE [LARGE SCALE GENOMIC DNA]</scope>
    <source>
        <strain evidence="12 13">12B1</strain>
    </source>
</reference>
<feature type="coiled-coil region" evidence="9">
    <location>
        <begin position="407"/>
        <end position="462"/>
    </location>
</feature>
<dbReference type="CDD" id="cd03272">
    <property type="entry name" value="ABC_SMC3_euk"/>
    <property type="match status" value="1"/>
</dbReference>
<dbReference type="Gene3D" id="3.30.70.1620">
    <property type="match status" value="1"/>
</dbReference>
<evidence type="ECO:0000256" key="1">
    <source>
        <dbReference type="ARBA" id="ARBA00004123"/>
    </source>
</evidence>
<dbReference type="GO" id="GO:0005694">
    <property type="term" value="C:chromosome"/>
    <property type="evidence" value="ECO:0007669"/>
    <property type="project" value="InterPro"/>
</dbReference>
<dbReference type="Pfam" id="PF02463">
    <property type="entry name" value="SMC_N"/>
    <property type="match status" value="1"/>
</dbReference>
<feature type="compositionally biased region" description="Basic and acidic residues" evidence="10">
    <location>
        <begin position="741"/>
        <end position="755"/>
    </location>
</feature>
<dbReference type="EMBL" id="JBGBPQ010000002">
    <property type="protein sequence ID" value="KAL1528627.1"/>
    <property type="molecule type" value="Genomic_DNA"/>
</dbReference>
<comment type="caution">
    <text evidence="12">The sequence shown here is derived from an EMBL/GenBank/DDBJ whole genome shotgun (WGS) entry which is preliminary data.</text>
</comment>
<evidence type="ECO:0000313" key="13">
    <source>
        <dbReference type="Proteomes" id="UP001515480"/>
    </source>
</evidence>
<dbReference type="InterPro" id="IPR010935">
    <property type="entry name" value="SMC_hinge"/>
</dbReference>
<protein>
    <recommendedName>
        <fullName evidence="8">Structural maintenance of chromosomes protein</fullName>
    </recommendedName>
</protein>
<feature type="coiled-coil region" evidence="9">
    <location>
        <begin position="226"/>
        <end position="379"/>
    </location>
</feature>
<dbReference type="GO" id="GO:0051276">
    <property type="term" value="P:chromosome organization"/>
    <property type="evidence" value="ECO:0007669"/>
    <property type="project" value="InterPro"/>
</dbReference>
<organism evidence="12 13">
    <name type="scientific">Prymnesium parvum</name>
    <name type="common">Toxic golden alga</name>
    <dbReference type="NCBI Taxonomy" id="97485"/>
    <lineage>
        <taxon>Eukaryota</taxon>
        <taxon>Haptista</taxon>
        <taxon>Haptophyta</taxon>
        <taxon>Prymnesiophyceae</taxon>
        <taxon>Prymnesiales</taxon>
        <taxon>Prymnesiaceae</taxon>
        <taxon>Prymnesium</taxon>
    </lineage>
</organism>
<gene>
    <name evidence="12" type="ORF">AB1Y20_009965</name>
</gene>
<dbReference type="GO" id="GO:0051301">
    <property type="term" value="P:cell division"/>
    <property type="evidence" value="ECO:0007669"/>
    <property type="project" value="UniProtKB-KW"/>
</dbReference>
<comment type="similarity">
    <text evidence="2">Belongs to the SMC family. SMC3 subfamily.</text>
</comment>
<dbReference type="Proteomes" id="UP001515480">
    <property type="component" value="Unassembled WGS sequence"/>
</dbReference>
<feature type="region of interest" description="Disordered" evidence="10">
    <location>
        <begin position="874"/>
        <end position="894"/>
    </location>
</feature>
<keyword evidence="5 9" id="KW-0175">Coiled coil</keyword>
<dbReference type="PIRSF" id="PIRSF005719">
    <property type="entry name" value="SMC"/>
    <property type="match status" value="1"/>
</dbReference>
<dbReference type="AlphaFoldDB" id="A0AB34K5U8"/>
<evidence type="ECO:0000256" key="6">
    <source>
        <dbReference type="ARBA" id="ARBA00023242"/>
    </source>
</evidence>
<dbReference type="SMART" id="SM00968">
    <property type="entry name" value="SMC_hinge"/>
    <property type="match status" value="1"/>
</dbReference>
<evidence type="ECO:0000256" key="10">
    <source>
        <dbReference type="SAM" id="MobiDB-lite"/>
    </source>
</evidence>
<evidence type="ECO:0000256" key="7">
    <source>
        <dbReference type="ARBA" id="ARBA00023306"/>
    </source>
</evidence>
<dbReference type="SUPFAM" id="SSF52540">
    <property type="entry name" value="P-loop containing nucleoside triphosphate hydrolases"/>
    <property type="match status" value="1"/>
</dbReference>
<feature type="region of interest" description="Disordered" evidence="10">
    <location>
        <begin position="728"/>
        <end position="758"/>
    </location>
</feature>
<dbReference type="GO" id="GO:0005524">
    <property type="term" value="F:ATP binding"/>
    <property type="evidence" value="ECO:0007669"/>
    <property type="project" value="InterPro"/>
</dbReference>
<keyword evidence="6 8" id="KW-0539">Nucleus</keyword>
<accession>A0AB34K5U8</accession>
<proteinExistence type="inferred from homology"/>
<dbReference type="InterPro" id="IPR027417">
    <property type="entry name" value="P-loop_NTPase"/>
</dbReference>
<dbReference type="Pfam" id="PF06470">
    <property type="entry name" value="SMC_hinge"/>
    <property type="match status" value="1"/>
</dbReference>
<dbReference type="GO" id="GO:0005634">
    <property type="term" value="C:nucleus"/>
    <property type="evidence" value="ECO:0007669"/>
    <property type="project" value="UniProtKB-SubCell"/>
</dbReference>
<keyword evidence="4" id="KW-0498">Mitosis</keyword>
<evidence type="ECO:0000313" key="12">
    <source>
        <dbReference type="EMBL" id="KAL1528627.1"/>
    </source>
</evidence>